<organism evidence="2 3">
    <name type="scientific">Mycena alexandri</name>
    <dbReference type="NCBI Taxonomy" id="1745969"/>
    <lineage>
        <taxon>Eukaryota</taxon>
        <taxon>Fungi</taxon>
        <taxon>Dikarya</taxon>
        <taxon>Basidiomycota</taxon>
        <taxon>Agaricomycotina</taxon>
        <taxon>Agaricomycetes</taxon>
        <taxon>Agaricomycetidae</taxon>
        <taxon>Agaricales</taxon>
        <taxon>Marasmiineae</taxon>
        <taxon>Mycenaceae</taxon>
        <taxon>Mycena</taxon>
    </lineage>
</organism>
<dbReference type="EMBL" id="JARJCM010000199">
    <property type="protein sequence ID" value="KAJ7022969.1"/>
    <property type="molecule type" value="Genomic_DNA"/>
</dbReference>
<dbReference type="Proteomes" id="UP001218188">
    <property type="component" value="Unassembled WGS sequence"/>
</dbReference>
<protein>
    <submittedName>
        <fullName evidence="2">Uncharacterized protein</fullName>
    </submittedName>
</protein>
<evidence type="ECO:0000256" key="1">
    <source>
        <dbReference type="SAM" id="Phobius"/>
    </source>
</evidence>
<evidence type="ECO:0000313" key="2">
    <source>
        <dbReference type="EMBL" id="KAJ7022969.1"/>
    </source>
</evidence>
<keyword evidence="3" id="KW-1185">Reference proteome</keyword>
<dbReference type="PROSITE" id="PS51257">
    <property type="entry name" value="PROKAR_LIPOPROTEIN"/>
    <property type="match status" value="1"/>
</dbReference>
<keyword evidence="1" id="KW-0472">Membrane</keyword>
<accession>A0AAD6S842</accession>
<gene>
    <name evidence="2" type="ORF">C8F04DRAFT_1136314</name>
</gene>
<name>A0AAD6S842_9AGAR</name>
<feature type="transmembrane region" description="Helical" evidence="1">
    <location>
        <begin position="175"/>
        <end position="197"/>
    </location>
</feature>
<evidence type="ECO:0000313" key="3">
    <source>
        <dbReference type="Proteomes" id="UP001218188"/>
    </source>
</evidence>
<proteinExistence type="predicted"/>
<feature type="transmembrane region" description="Helical" evidence="1">
    <location>
        <begin position="25"/>
        <end position="51"/>
    </location>
</feature>
<sequence>MSAKVQQVDRMVVEPGLFTSNWHNLVFAVTQACIQLFFYGIYLNLFVLAVYTLGRRKVAKRKILLLHMWILTAFGTTQVILCLVGTATLFRSVDEFVEQGTTLHVMKLQASVKSLQTAQHFLFVSNRWLYRCYVVWGSQWKVIIFPGLLIVGSFVSGCLIISPRFGTSSMEIQRVPYILAAVTNLVLVAFTAGRIWWIRRDAVYICADNIVLNHYNTIIAMILESSALHAILTTGKAITYSSAHNYPAGISFWAIQAISRTFYCHDVQDAVDGQASGSNPKVKQAALTSKSSHFARRQFDIIGL</sequence>
<reference evidence="2" key="1">
    <citation type="submission" date="2023-03" db="EMBL/GenBank/DDBJ databases">
        <title>Massive genome expansion in bonnet fungi (Mycena s.s.) driven by repeated elements and novel gene families across ecological guilds.</title>
        <authorList>
            <consortium name="Lawrence Berkeley National Laboratory"/>
            <person name="Harder C.B."/>
            <person name="Miyauchi S."/>
            <person name="Viragh M."/>
            <person name="Kuo A."/>
            <person name="Thoen E."/>
            <person name="Andreopoulos B."/>
            <person name="Lu D."/>
            <person name="Skrede I."/>
            <person name="Drula E."/>
            <person name="Henrissat B."/>
            <person name="Morin E."/>
            <person name="Kohler A."/>
            <person name="Barry K."/>
            <person name="LaButti K."/>
            <person name="Morin E."/>
            <person name="Salamov A."/>
            <person name="Lipzen A."/>
            <person name="Mereny Z."/>
            <person name="Hegedus B."/>
            <person name="Baldrian P."/>
            <person name="Stursova M."/>
            <person name="Weitz H."/>
            <person name="Taylor A."/>
            <person name="Grigoriev I.V."/>
            <person name="Nagy L.G."/>
            <person name="Martin F."/>
            <person name="Kauserud H."/>
        </authorList>
    </citation>
    <scope>NUCLEOTIDE SEQUENCE</scope>
    <source>
        <strain evidence="2">CBHHK200</strain>
    </source>
</reference>
<comment type="caution">
    <text evidence="2">The sequence shown here is derived from an EMBL/GenBank/DDBJ whole genome shotgun (WGS) entry which is preliminary data.</text>
</comment>
<keyword evidence="1" id="KW-0812">Transmembrane</keyword>
<dbReference type="AlphaFoldDB" id="A0AAD6S842"/>
<feature type="transmembrane region" description="Helical" evidence="1">
    <location>
        <begin position="143"/>
        <end position="163"/>
    </location>
</feature>
<feature type="transmembrane region" description="Helical" evidence="1">
    <location>
        <begin position="63"/>
        <end position="90"/>
    </location>
</feature>
<keyword evidence="1" id="KW-1133">Transmembrane helix</keyword>